<gene>
    <name evidence="1" type="ORF">BARAN1_1301</name>
</gene>
<dbReference type="EMBL" id="LS483254">
    <property type="protein sequence ID" value="SQD93323.1"/>
    <property type="molecule type" value="Genomic_DNA"/>
</dbReference>
<protein>
    <submittedName>
        <fullName evidence="1">Uncharacterized protein</fullName>
    </submittedName>
</protein>
<organism evidence="1 2">
    <name type="scientific">Candidatus Bipolaricaulis anaerobius</name>
    <dbReference type="NCBI Taxonomy" id="2026885"/>
    <lineage>
        <taxon>Bacteria</taxon>
        <taxon>Candidatus Bipolaricaulota</taxon>
        <taxon>Candidatus Bipolaricaulia</taxon>
        <taxon>Candidatus Bipolaricaulales</taxon>
        <taxon>Candidatus Bipolaricaulaceae</taxon>
        <taxon>Candidatus Bipolaricaulis</taxon>
    </lineage>
</organism>
<evidence type="ECO:0000313" key="2">
    <source>
        <dbReference type="Proteomes" id="UP000249818"/>
    </source>
</evidence>
<dbReference type="Proteomes" id="UP000249818">
    <property type="component" value="Chromosome BARAN1"/>
</dbReference>
<sequence>MRAPLWVLAVVLVLGVVGLAGDGSVPWPGTAGGGKGAFQPTSNIEPIGPIETPLWWNFGCSWQWLGSWTYCYCCWECERYEASLLCTAIVGAACSTVCTGATGSYGGFPCSLGCAFIAYELCKDCVSWREWCPYCMDCRVTACPTGAAVPL</sequence>
<dbReference type="KEGG" id="bana:BARAN1_1301"/>
<name>A0A2X3K8K6_9BACT</name>
<accession>A0A2X3K8K6</accession>
<proteinExistence type="predicted"/>
<keyword evidence="2" id="KW-1185">Reference proteome</keyword>
<evidence type="ECO:0000313" key="1">
    <source>
        <dbReference type="EMBL" id="SQD93323.1"/>
    </source>
</evidence>
<dbReference type="AlphaFoldDB" id="A0A2X3K8K6"/>
<reference evidence="2" key="1">
    <citation type="submission" date="2018-05" db="EMBL/GenBank/DDBJ databases">
        <authorList>
            <person name="Hao L."/>
        </authorList>
    </citation>
    <scope>NUCLEOTIDE SEQUENCE [LARGE SCALE GENOMIC DNA]</scope>
</reference>